<organism evidence="4 5">
    <name type="scientific">Eptatretus burgeri</name>
    <name type="common">Inshore hagfish</name>
    <dbReference type="NCBI Taxonomy" id="7764"/>
    <lineage>
        <taxon>Eukaryota</taxon>
        <taxon>Metazoa</taxon>
        <taxon>Chordata</taxon>
        <taxon>Craniata</taxon>
        <taxon>Vertebrata</taxon>
        <taxon>Cyclostomata</taxon>
        <taxon>Myxini</taxon>
        <taxon>Myxiniformes</taxon>
        <taxon>Myxinidae</taxon>
        <taxon>Eptatretinae</taxon>
        <taxon>Eptatretus</taxon>
    </lineage>
</organism>
<dbReference type="AlphaFoldDB" id="A0A8C4NE92"/>
<comment type="function">
    <text evidence="1">May act as a specific coactivator for the mammalian TEFs.</text>
</comment>
<dbReference type="SMART" id="SM00711">
    <property type="entry name" value="TDU"/>
    <property type="match status" value="2"/>
</dbReference>
<evidence type="ECO:0000256" key="2">
    <source>
        <dbReference type="ARBA" id="ARBA00025784"/>
    </source>
</evidence>
<dbReference type="Proteomes" id="UP000694388">
    <property type="component" value="Unplaced"/>
</dbReference>
<evidence type="ECO:0000313" key="4">
    <source>
        <dbReference type="Ensembl" id="ENSEBUP00000003007.1"/>
    </source>
</evidence>
<evidence type="ECO:0000256" key="1">
    <source>
        <dbReference type="ARBA" id="ARBA00002229"/>
    </source>
</evidence>
<sequence length="340" mass="35415">METPLHLLSRAASLVNGDMHGVTMGGGLHNGLGIVRSHSIATNDVPLALTTSGKMTTLLTDTAPMTSPAQPPLCLPPSPGKRKFVSVAGDGPQCSTDSEEEDDPASKACRLTPLNLSKSASVDYISKWDNTQGHNLLVRSASLPPRHPAGLAYRVSATASSRSPALATSPNVSAACPAEAARSSPAFLHSASDGSILVPPFLSSSIPAGLLQQMRPSVITCAPGASFRGGRQAAKLMGHTANGLSNRRGSSGSTDPVVEEHFRRSLGPGYRETEPIPQPQAHSVSVTGSVDEHFRRALGETWLQLRSSPPGNPTYAIHESGVMAPPPCHPERAGSPPVFS</sequence>
<protein>
    <submittedName>
        <fullName evidence="4">Vestigial like family member 4</fullName>
    </submittedName>
</protein>
<dbReference type="GeneTree" id="ENSGT00390000003282"/>
<dbReference type="GO" id="GO:0045892">
    <property type="term" value="P:negative regulation of DNA-templated transcription"/>
    <property type="evidence" value="ECO:0007669"/>
    <property type="project" value="TreeGrafter"/>
</dbReference>
<dbReference type="PANTHER" id="PTHR17604">
    <property type="entry name" value="TRANSCRIPTION COFACTOR VESTIGIAL-LIKE PROTEIN 4"/>
    <property type="match status" value="1"/>
</dbReference>
<dbReference type="InterPro" id="IPR006627">
    <property type="entry name" value="TDU_repeat"/>
</dbReference>
<comment type="similarity">
    <text evidence="2">Belongs to the vestigial family.</text>
</comment>
<proteinExistence type="inferred from homology"/>
<feature type="region of interest" description="Disordered" evidence="3">
    <location>
        <begin position="85"/>
        <end position="107"/>
    </location>
</feature>
<evidence type="ECO:0000256" key="3">
    <source>
        <dbReference type="SAM" id="MobiDB-lite"/>
    </source>
</evidence>
<dbReference type="InterPro" id="IPR028184">
    <property type="entry name" value="VGLL4"/>
</dbReference>
<evidence type="ECO:0000313" key="5">
    <source>
        <dbReference type="Proteomes" id="UP000694388"/>
    </source>
</evidence>
<reference evidence="4" key="1">
    <citation type="submission" date="2025-08" db="UniProtKB">
        <authorList>
            <consortium name="Ensembl"/>
        </authorList>
    </citation>
    <scope>IDENTIFICATION</scope>
</reference>
<dbReference type="GO" id="GO:0001223">
    <property type="term" value="F:transcription coactivator binding"/>
    <property type="evidence" value="ECO:0007669"/>
    <property type="project" value="TreeGrafter"/>
</dbReference>
<name>A0A8C4NE92_EPTBU</name>
<dbReference type="PANTHER" id="PTHR17604:SF7">
    <property type="entry name" value="TONDU-DOMAIN-CONTAINING GROWTH INHIBITOR, ISOFORM A"/>
    <property type="match status" value="1"/>
</dbReference>
<keyword evidence="5" id="KW-1185">Reference proteome</keyword>
<dbReference type="Pfam" id="PF15245">
    <property type="entry name" value="VGLL4"/>
    <property type="match status" value="1"/>
</dbReference>
<dbReference type="Ensembl" id="ENSEBUT00000003370.1">
    <property type="protein sequence ID" value="ENSEBUP00000003007.1"/>
    <property type="gene ID" value="ENSEBUG00000002236.1"/>
</dbReference>
<accession>A0A8C4NE92</accession>
<reference evidence="4" key="2">
    <citation type="submission" date="2025-09" db="UniProtKB">
        <authorList>
            <consortium name="Ensembl"/>
        </authorList>
    </citation>
    <scope>IDENTIFICATION</scope>
</reference>